<feature type="region of interest" description="Disordered" evidence="1">
    <location>
        <begin position="130"/>
        <end position="152"/>
    </location>
</feature>
<dbReference type="Pfam" id="PF05119">
    <property type="entry name" value="Terminase_4"/>
    <property type="match status" value="1"/>
</dbReference>
<feature type="region of interest" description="Disordered" evidence="1">
    <location>
        <begin position="1"/>
        <end position="21"/>
    </location>
</feature>
<reference evidence="2 3" key="1">
    <citation type="submission" date="2019-01" db="EMBL/GenBank/DDBJ databases">
        <authorList>
            <person name="Chen W.-M."/>
        </authorList>
    </citation>
    <scope>NUCLEOTIDE SEQUENCE [LARGE SCALE GENOMIC DNA]</scope>
    <source>
        <strain evidence="2 3">TER-1</strain>
    </source>
</reference>
<dbReference type="AlphaFoldDB" id="A0A3S2XL43"/>
<accession>A0A3S2XL43</accession>
<evidence type="ECO:0000313" key="2">
    <source>
        <dbReference type="EMBL" id="RVU17486.1"/>
    </source>
</evidence>
<comment type="caution">
    <text evidence="2">The sequence shown here is derived from an EMBL/GenBank/DDBJ whole genome shotgun (WGS) entry which is preliminary data.</text>
</comment>
<evidence type="ECO:0000313" key="3">
    <source>
        <dbReference type="Proteomes" id="UP000286997"/>
    </source>
</evidence>
<evidence type="ECO:0000256" key="1">
    <source>
        <dbReference type="SAM" id="MobiDB-lite"/>
    </source>
</evidence>
<gene>
    <name evidence="2" type="ORF">EOE48_13950</name>
</gene>
<sequence length="152" mass="16359">MRGRKPIPVEHKLTTGNPGRRPLPAIEELAKVAGEPEMPPGFDAEHAAEWTVLADDLRAASTLSREIGAVMEIYVRNLVRMRKAERLVVERGPIVEAPRTGALMQNPALAVANRAAEAVAKMAAEMGLSPSSRGRVSKVDPGEVDPADAFFN</sequence>
<protein>
    <submittedName>
        <fullName evidence="2">Phage terminase small subunit P27 family</fullName>
    </submittedName>
</protein>
<proteinExistence type="predicted"/>
<dbReference type="Proteomes" id="UP000286997">
    <property type="component" value="Unassembled WGS sequence"/>
</dbReference>
<name>A0A3S2XL43_9HYPH</name>
<dbReference type="OrthoDB" id="6010489at2"/>
<dbReference type="NCBIfam" id="TIGR01558">
    <property type="entry name" value="sm_term_P27"/>
    <property type="match status" value="1"/>
</dbReference>
<dbReference type="InterPro" id="IPR006448">
    <property type="entry name" value="Phage_term_ssu_P27"/>
</dbReference>
<keyword evidence="3" id="KW-1185">Reference proteome</keyword>
<dbReference type="EMBL" id="SACP01000012">
    <property type="protein sequence ID" value="RVU17486.1"/>
    <property type="molecule type" value="Genomic_DNA"/>
</dbReference>
<organism evidence="2 3">
    <name type="scientific">Methylobacterium oryzihabitans</name>
    <dbReference type="NCBI Taxonomy" id="2499852"/>
    <lineage>
        <taxon>Bacteria</taxon>
        <taxon>Pseudomonadati</taxon>
        <taxon>Pseudomonadota</taxon>
        <taxon>Alphaproteobacteria</taxon>
        <taxon>Hyphomicrobiales</taxon>
        <taxon>Methylobacteriaceae</taxon>
        <taxon>Methylobacterium</taxon>
    </lineage>
</organism>
<dbReference type="RefSeq" id="WP_127730070.1">
    <property type="nucleotide sequence ID" value="NZ_SACP01000012.1"/>
</dbReference>